<accession>A0A6J6NQQ4</accession>
<gene>
    <name evidence="1" type="ORF">UFOPK2372_00580</name>
</gene>
<organism evidence="1">
    <name type="scientific">freshwater metagenome</name>
    <dbReference type="NCBI Taxonomy" id="449393"/>
    <lineage>
        <taxon>unclassified sequences</taxon>
        <taxon>metagenomes</taxon>
        <taxon>ecological metagenomes</taxon>
    </lineage>
</organism>
<dbReference type="EMBL" id="CAEZXJ010000094">
    <property type="protein sequence ID" value="CAB4687164.1"/>
    <property type="molecule type" value="Genomic_DNA"/>
</dbReference>
<reference evidence="1" key="1">
    <citation type="submission" date="2020-05" db="EMBL/GenBank/DDBJ databases">
        <authorList>
            <person name="Chiriac C."/>
            <person name="Salcher M."/>
            <person name="Ghai R."/>
            <person name="Kavagutti S V."/>
        </authorList>
    </citation>
    <scope>NUCLEOTIDE SEQUENCE</scope>
</reference>
<protein>
    <submittedName>
        <fullName evidence="1">Unannotated protein</fullName>
    </submittedName>
</protein>
<sequence length="50" mass="5479">MLFTVRARNPGATETRGKIVISLTVTAGISTPYFNMPRVVEHSTTSNLRS</sequence>
<evidence type="ECO:0000313" key="1">
    <source>
        <dbReference type="EMBL" id="CAB4687164.1"/>
    </source>
</evidence>
<dbReference type="AlphaFoldDB" id="A0A6J6NQQ4"/>
<proteinExistence type="predicted"/>
<name>A0A6J6NQQ4_9ZZZZ</name>